<sequence length="260" mass="27250">MTALNQAATHCTGAEMTAVFVLHRADGAPSSTAFRKQAFGASDPFASHREIAWEGPDAMAAGRIRFAGELDVSSFPHIETLVVVEGELTLEAAGAAPLVVSPGQGAVIGCGTALRIAAPSPVLLTFCSAACETPTKQGVFALYVDADFKPSATLPAEVLLGPAPQCRSDNVFTDDAAGYCAGTWDSTPYHRIVRPHRANEFMFLLDGGVRFAAPDGSVQSGGAGDALFVPRGASIGWESSERVAKFYVMQNVKPSTTERD</sequence>
<dbReference type="SUPFAM" id="SSF51182">
    <property type="entry name" value="RmlC-like cupins"/>
    <property type="match status" value="1"/>
</dbReference>
<dbReference type="Pfam" id="PF05899">
    <property type="entry name" value="Cupin_3"/>
    <property type="match status" value="1"/>
</dbReference>
<organism evidence="2">
    <name type="scientific">Burkholderia orbicola (strain AU 1054)</name>
    <dbReference type="NCBI Taxonomy" id="331271"/>
    <lineage>
        <taxon>Bacteria</taxon>
        <taxon>Pseudomonadati</taxon>
        <taxon>Pseudomonadota</taxon>
        <taxon>Betaproteobacteria</taxon>
        <taxon>Burkholderiales</taxon>
        <taxon>Burkholderiaceae</taxon>
        <taxon>Burkholderia</taxon>
        <taxon>Burkholderia cepacia complex</taxon>
        <taxon>Burkholderia orbicola</taxon>
    </lineage>
</organism>
<dbReference type="EMBL" id="CP000380">
    <property type="protein sequence ID" value="ABF81299.1"/>
    <property type="molecule type" value="Genomic_DNA"/>
</dbReference>
<dbReference type="InterPro" id="IPR008579">
    <property type="entry name" value="UGlyAH_Cupin_dom"/>
</dbReference>
<accession>A0A0H2Y2Q6</accession>
<evidence type="ECO:0000259" key="1">
    <source>
        <dbReference type="Pfam" id="PF05899"/>
    </source>
</evidence>
<reference evidence="2" key="1">
    <citation type="submission" date="2006-05" db="EMBL/GenBank/DDBJ databases">
        <title>Complete sequence of chromosome 3 of Burkholderia cenocepacia AU 1054.</title>
        <authorList>
            <consortium name="US DOE Joint Genome Institute"/>
            <person name="Copeland A."/>
            <person name="Lucas S."/>
            <person name="Lapidus A."/>
            <person name="Barry K."/>
            <person name="Detter J.C."/>
            <person name="Glavina del Rio T."/>
            <person name="Hammon N."/>
            <person name="Israni S."/>
            <person name="Dalin E."/>
            <person name="Tice H."/>
            <person name="Pitluck S."/>
            <person name="Chain P."/>
            <person name="Malfatti S."/>
            <person name="Shin M."/>
            <person name="Vergez L."/>
            <person name="Schmutz J."/>
            <person name="Larimer F."/>
            <person name="Land M."/>
            <person name="Hauser L."/>
            <person name="Kyrpides N."/>
            <person name="Lykidis A."/>
            <person name="LiPuma J.J."/>
            <person name="Konstantinidis K."/>
            <person name="Tiedje J.M."/>
            <person name="Richardson P."/>
        </authorList>
    </citation>
    <scope>NUCLEOTIDE SEQUENCE [LARGE SCALE GENOMIC DNA]</scope>
    <source>
        <strain evidence="2">AU 1054</strain>
    </source>
</reference>
<name>A0A0H2Y2Q6_BURO1</name>
<evidence type="ECO:0000313" key="2">
    <source>
        <dbReference type="EMBL" id="ABF81299.1"/>
    </source>
</evidence>
<dbReference type="Gene3D" id="2.60.120.10">
    <property type="entry name" value="Jelly Rolls"/>
    <property type="match status" value="2"/>
</dbReference>
<proteinExistence type="predicted"/>
<feature type="domain" description="(S)-ureidoglycine aminohydrolase cupin" evidence="1">
    <location>
        <begin position="181"/>
        <end position="247"/>
    </location>
</feature>
<dbReference type="PANTHER" id="PTHR40943:SF1">
    <property type="entry name" value="CYTOPLASMIC PROTEIN"/>
    <property type="match status" value="1"/>
</dbReference>
<dbReference type="InterPro" id="IPR011051">
    <property type="entry name" value="RmlC_Cupin_sf"/>
</dbReference>
<gene>
    <name evidence="2" type="ordered locus">Bcen_6438</name>
</gene>
<protein>
    <recommendedName>
        <fullName evidence="1">(S)-ureidoglycine aminohydrolase cupin domain-containing protein</fullName>
    </recommendedName>
</protein>
<dbReference type="InterPro" id="IPR014710">
    <property type="entry name" value="RmlC-like_jellyroll"/>
</dbReference>
<dbReference type="PANTHER" id="PTHR40943">
    <property type="entry name" value="CYTOPLASMIC PROTEIN-RELATED"/>
    <property type="match status" value="1"/>
</dbReference>
<dbReference type="HOGENOM" id="CLU_087267_0_0_4"/>
<dbReference type="AlphaFoldDB" id="A0A0H2Y2Q6"/>